<protein>
    <submittedName>
        <fullName evidence="1">Uncharacterized protein</fullName>
    </submittedName>
</protein>
<dbReference type="KEGG" id="vg:30902621"/>
<evidence type="ECO:0000313" key="1">
    <source>
        <dbReference type="EMBL" id="AOC55129.1"/>
    </source>
</evidence>
<dbReference type="Proteomes" id="UP000149121">
    <property type="component" value="Segment"/>
</dbReference>
<dbReference type="EMBL" id="KX643370">
    <property type="protein sequence ID" value="AOC55129.1"/>
    <property type="molecule type" value="Genomic_DNA"/>
</dbReference>
<name>A0A1B2RVW0_9VIRU</name>
<organism evidence="1 2">
    <name type="scientific">Lymphocystis disease virus 3</name>
    <dbReference type="NCBI Taxonomy" id="2560566"/>
    <lineage>
        <taxon>Viruses</taxon>
        <taxon>Varidnaviria</taxon>
        <taxon>Bamfordvirae</taxon>
        <taxon>Nucleocytoviricota</taxon>
        <taxon>Megaviricetes</taxon>
        <taxon>Pimascovirales</taxon>
        <taxon>Pimascovirales incertae sedis</taxon>
        <taxon>Iridoviridae</taxon>
        <taxon>Alphairidovirinae</taxon>
        <taxon>Lymphocystivirus</taxon>
        <taxon>Lymphocystivirus sparus1</taxon>
    </lineage>
</organism>
<gene>
    <name evidence="1" type="ORF">LCDVSa045L</name>
</gene>
<evidence type="ECO:0000313" key="2">
    <source>
        <dbReference type="Proteomes" id="UP000149121"/>
    </source>
</evidence>
<reference evidence="1 2" key="1">
    <citation type="journal article" date="2016" name="J. Virol.">
        <title>Concurrence of Iridovirus, Polyomavirus, and a Unique Member of a New Group of Fish Papillomaviruses in Lymphocystis Disease-Affected Gilthead Sea Bream.</title>
        <authorList>
            <person name="Lopez-Bueno A."/>
            <person name="Mavian C."/>
            <person name="Labella A.M."/>
            <person name="Castro D."/>
            <person name="Borrego J.J."/>
            <person name="Alcami A."/>
            <person name="Alejo A."/>
        </authorList>
    </citation>
    <scope>NUCLEOTIDE SEQUENCE [LARGE SCALE GENOMIC DNA]</scope>
    <source>
        <strain evidence="1">SA9</strain>
    </source>
</reference>
<proteinExistence type="predicted"/>
<dbReference type="OrthoDB" id="15596at10239"/>
<sequence length="216" mass="25213">MCRLCLKDVTFYICVNCVKNSLKTTRGRNLLRRLIVDSIEQLKKKLNPVKSYVPLLKQYSEDIKKLYIELDCYVSAVRYLQYLTNRLDYSTLNVSQCLQIKSVKINWSDVCDAVEGIRRLLTVLMKHCPRILNHVAKDLKEIEECVEVILSNLKIRFDPSDKSDIIRGDIIKTGCSAIRYCESPWRGKPLPVDYQEISDVLEWDPFYEDLPEETLI</sequence>
<keyword evidence="2" id="KW-1185">Reference proteome</keyword>
<accession>A0A1B2RVW0</accession>